<dbReference type="EMBL" id="JBFMKM010000003">
    <property type="protein sequence ID" value="KAL1310996.1"/>
    <property type="molecule type" value="Genomic_DNA"/>
</dbReference>
<gene>
    <name evidence="1" type="ORF">AAFC00_001216</name>
</gene>
<dbReference type="Proteomes" id="UP001562354">
    <property type="component" value="Unassembled WGS sequence"/>
</dbReference>
<evidence type="ECO:0000313" key="1">
    <source>
        <dbReference type="EMBL" id="KAL1310996.1"/>
    </source>
</evidence>
<reference evidence="1 2" key="1">
    <citation type="submission" date="2024-07" db="EMBL/GenBank/DDBJ databases">
        <title>Draft sequence of the Neodothiora populina.</title>
        <authorList>
            <person name="Drown D.D."/>
            <person name="Schuette U.S."/>
            <person name="Buechlein A.B."/>
            <person name="Rusch D.R."/>
            <person name="Winton L.W."/>
            <person name="Adams G.A."/>
        </authorList>
    </citation>
    <scope>NUCLEOTIDE SEQUENCE [LARGE SCALE GENOMIC DNA]</scope>
    <source>
        <strain evidence="1 2">CPC 39397</strain>
    </source>
</reference>
<proteinExistence type="predicted"/>
<dbReference type="PANTHER" id="PTHR47939">
    <property type="entry name" value="MEMBRANE-ASSOCIATED SALT-INDUCIBLE PROTEIN-LIKE"/>
    <property type="match status" value="1"/>
</dbReference>
<name>A0ABR3PN56_9PEZI</name>
<evidence type="ECO:0000313" key="2">
    <source>
        <dbReference type="Proteomes" id="UP001562354"/>
    </source>
</evidence>
<protein>
    <recommendedName>
        <fullName evidence="3">Complex I intermediate-associated protein 84</fullName>
    </recommendedName>
</protein>
<evidence type="ECO:0008006" key="3">
    <source>
        <dbReference type="Google" id="ProtNLM"/>
    </source>
</evidence>
<dbReference type="Gene3D" id="1.25.40.10">
    <property type="entry name" value="Tetratricopeptide repeat domain"/>
    <property type="match status" value="2"/>
</dbReference>
<accession>A0ABR3PN56</accession>
<dbReference type="RefSeq" id="XP_069203845.1">
    <property type="nucleotide sequence ID" value="XM_069340376.1"/>
</dbReference>
<sequence length="801" mass="90088">MPSQLSRVVFRNLLTNEPIVYPGCLRRPSRLRPALQPRRCLQRPQRRGFFNIFSPPPTREALGASIDPGLEKLMELAKMERLNARLPPPEQVAQAFVKFFEYKRDRKEALEDVQAQYALQALSYLQAQHDEFLALPSLRHALSVLETRPRQPSGVHAQLAIALYDALSASNVRRDEKKFDMAFLESLTKALSRAGSPGVARDHLLASLQKTDVSDANSTGKSSTTSIPLACWKEILKAFKDQGNTSEFHQTIALMEEHRVPMTMSTVIFMAELSASADDIEGARQWYQRSMQPDVMHKGLKSTAQLQEILVHLCIRTSQVAFGQSIIKDMMSGTLTKLQWDLIFVWAAGIGKGVDEINRMMGVMEKANQDIEDEKLRCYPDASTINRLVELAISRNDPYTAERYITLGEKRQIQPNARTFTLQIDYRLSVNDVDGALVAYKHLQAQDVSDDEDLPSVNRLICAMCASGRQDFDSIMNVAADLSDRRAKFEAPTVSALSLLHLSRGEFEDVADLLNTHVFHLSGSDKASVRDVLVKFCTDTTTSTTKAWNTYAILKKIFDETSREQRSLLMNDFFRRGRADMAVHVFNHMRIHTREDVLPTIDTYVSCLAGIANVQDAESLEVVHNQLKLDDSIEPNTRLLNALILAYTACGVPRRALSFWDEIIQSREGPTLNSIHLALRACEDAPWGDEKARTIWARLKLTGLDLDQSLWASYAGGLVGNGKVDSAINDLEEAHDANQLEMSAFILGSLFNAAPGQSKQTDVEEWAKQRFPALWRELEDIGMRVSSDGMRHFRIDRHVDP</sequence>
<dbReference type="GeneID" id="95974919"/>
<dbReference type="PANTHER" id="PTHR47939:SF5">
    <property type="entry name" value="PENTACOTRIPEPTIDE-REPEAT REGION OF PRORP DOMAIN-CONTAINING PROTEIN"/>
    <property type="match status" value="1"/>
</dbReference>
<keyword evidence="2" id="KW-1185">Reference proteome</keyword>
<comment type="caution">
    <text evidence="1">The sequence shown here is derived from an EMBL/GenBank/DDBJ whole genome shotgun (WGS) entry which is preliminary data.</text>
</comment>
<dbReference type="InterPro" id="IPR011990">
    <property type="entry name" value="TPR-like_helical_dom_sf"/>
</dbReference>
<dbReference type="InterPro" id="IPR050667">
    <property type="entry name" value="PPR-containing_protein"/>
</dbReference>
<organism evidence="1 2">
    <name type="scientific">Neodothiora populina</name>
    <dbReference type="NCBI Taxonomy" id="2781224"/>
    <lineage>
        <taxon>Eukaryota</taxon>
        <taxon>Fungi</taxon>
        <taxon>Dikarya</taxon>
        <taxon>Ascomycota</taxon>
        <taxon>Pezizomycotina</taxon>
        <taxon>Dothideomycetes</taxon>
        <taxon>Dothideomycetidae</taxon>
        <taxon>Dothideales</taxon>
        <taxon>Dothioraceae</taxon>
        <taxon>Neodothiora</taxon>
    </lineage>
</organism>